<feature type="compositionally biased region" description="Basic and acidic residues" evidence="1">
    <location>
        <begin position="63"/>
        <end position="72"/>
    </location>
</feature>
<evidence type="ECO:0000256" key="1">
    <source>
        <dbReference type="SAM" id="MobiDB-lite"/>
    </source>
</evidence>
<feature type="compositionally biased region" description="Polar residues" evidence="1">
    <location>
        <begin position="31"/>
        <end position="40"/>
    </location>
</feature>
<feature type="compositionally biased region" description="Low complexity" evidence="1">
    <location>
        <begin position="13"/>
        <end position="22"/>
    </location>
</feature>
<evidence type="ECO:0000313" key="3">
    <source>
        <dbReference type="Proteomes" id="UP001497444"/>
    </source>
</evidence>
<name>A0ABP0VCK9_9BRYO</name>
<protein>
    <submittedName>
        <fullName evidence="2">Uncharacterized protein</fullName>
    </submittedName>
</protein>
<keyword evidence="3" id="KW-1185">Reference proteome</keyword>
<dbReference type="Proteomes" id="UP001497444">
    <property type="component" value="Unassembled WGS sequence"/>
</dbReference>
<organism evidence="2 3">
    <name type="scientific">Sphagnum jensenii</name>
    <dbReference type="NCBI Taxonomy" id="128206"/>
    <lineage>
        <taxon>Eukaryota</taxon>
        <taxon>Viridiplantae</taxon>
        <taxon>Streptophyta</taxon>
        <taxon>Embryophyta</taxon>
        <taxon>Bryophyta</taxon>
        <taxon>Sphagnophytina</taxon>
        <taxon>Sphagnopsida</taxon>
        <taxon>Sphagnales</taxon>
        <taxon>Sphagnaceae</taxon>
        <taxon>Sphagnum</taxon>
    </lineage>
</organism>
<gene>
    <name evidence="2" type="ORF">CSSPJE1EN1_LOCUS27551</name>
</gene>
<accession>A0ABP0VCK9</accession>
<feature type="region of interest" description="Disordered" evidence="1">
    <location>
        <begin position="1"/>
        <end position="72"/>
    </location>
</feature>
<reference evidence="2" key="1">
    <citation type="submission" date="2024-02" db="EMBL/GenBank/DDBJ databases">
        <authorList>
            <consortium name="ELIXIR-Norway"/>
            <consortium name="Elixir Norway"/>
        </authorList>
    </citation>
    <scope>NUCLEOTIDE SEQUENCE</scope>
</reference>
<dbReference type="EMBL" id="CAXAQS010000572">
    <property type="protein sequence ID" value="CAK9252173.1"/>
    <property type="molecule type" value="Genomic_DNA"/>
</dbReference>
<comment type="caution">
    <text evidence="2">The sequence shown here is derived from an EMBL/GenBank/DDBJ whole genome shotgun (WGS) entry which is preliminary data.</text>
</comment>
<evidence type="ECO:0000313" key="2">
    <source>
        <dbReference type="EMBL" id="CAK9252173.1"/>
    </source>
</evidence>
<sequence>MESSTSNRKKSSKSSGRIRGSTPSRTRDIFSRSSSTQNEHAQNRAVRHGLSEAASENQSRRTPSTDHEIVPN</sequence>
<proteinExistence type="predicted"/>